<evidence type="ECO:0000256" key="1">
    <source>
        <dbReference type="SAM" id="SignalP"/>
    </source>
</evidence>
<evidence type="ECO:0008006" key="4">
    <source>
        <dbReference type="Google" id="ProtNLM"/>
    </source>
</evidence>
<sequence>MRLSGFALLLLFALPLRAETDPAEEAAIQYLLSQVEQSPCQFVRNGKAYDGEDARAHIERKYRYILGKGHTLDAEAFIEHAASESSFTGRDYQIQCPQQPVEPSADWLKRKLQQYRASQP</sequence>
<feature type="signal peptide" evidence="1">
    <location>
        <begin position="1"/>
        <end position="18"/>
    </location>
</feature>
<dbReference type="OrthoDB" id="344871at2"/>
<dbReference type="HOGENOM" id="CLU_128254_1_0_6"/>
<dbReference type="EMBL" id="CP002209">
    <property type="protein sequence ID" value="ADN75948.1"/>
    <property type="molecule type" value="Genomic_DNA"/>
</dbReference>
<proteinExistence type="predicted"/>
<dbReference type="Proteomes" id="UP000006683">
    <property type="component" value="Chromosome"/>
</dbReference>
<keyword evidence="3" id="KW-1185">Reference proteome</keyword>
<dbReference type="InterPro" id="IPR035242">
    <property type="entry name" value="DUF5329"/>
</dbReference>
<evidence type="ECO:0000313" key="2">
    <source>
        <dbReference type="EMBL" id="ADN75948.1"/>
    </source>
</evidence>
<protein>
    <recommendedName>
        <fullName evidence="4">DUF5329 domain-containing protein</fullName>
    </recommendedName>
</protein>
<reference evidence="2 3" key="1">
    <citation type="journal article" date="2010" name="Stand. Genomic Sci.">
        <title>Complete genome sequence of Ferrimonas balearica type strain (PAT).</title>
        <authorList>
            <person name="Nolan M."/>
            <person name="Sikorski J."/>
            <person name="Davenport K."/>
            <person name="Lucas S."/>
            <person name="Glavina Del Rio T."/>
            <person name="Tice H."/>
            <person name="Cheng J."/>
            <person name="Goodwin L."/>
            <person name="Pitluck S."/>
            <person name="Liolios K."/>
            <person name="Ivanova N."/>
            <person name="Mavromatis K."/>
            <person name="Ovchinnikova G."/>
            <person name="Pati A."/>
            <person name="Chen A."/>
            <person name="Palaniappan K."/>
            <person name="Land M."/>
            <person name="Hauser L."/>
            <person name="Chang Y."/>
            <person name="Jeffries C."/>
            <person name="Tapia R."/>
            <person name="Brettin T."/>
            <person name="Detter J."/>
            <person name="Han C."/>
            <person name="Yasawong M."/>
            <person name="Rohde M."/>
            <person name="Tindall B."/>
            <person name="Goker M."/>
            <person name="Woyke T."/>
            <person name="Bristow J."/>
            <person name="Eisen J."/>
            <person name="Markowitz V."/>
            <person name="Hugenholtz P."/>
            <person name="Kyrpides N."/>
            <person name="Klenk H."/>
            <person name="Lapidus A."/>
        </authorList>
    </citation>
    <scope>NUCLEOTIDE SEQUENCE [LARGE SCALE GENOMIC DNA]</scope>
    <source>
        <strain evidence="3">DSM 9799 / CCM 4581 / KCTC 23876 / PAT</strain>
    </source>
</reference>
<dbReference type="STRING" id="550540.Fbal_1744"/>
<feature type="chain" id="PRO_5003151516" description="DUF5329 domain-containing protein" evidence="1">
    <location>
        <begin position="19"/>
        <end position="120"/>
    </location>
</feature>
<dbReference type="Pfam" id="PF17263">
    <property type="entry name" value="DUF5329"/>
    <property type="match status" value="1"/>
</dbReference>
<keyword evidence="1" id="KW-0732">Signal</keyword>
<evidence type="ECO:0000313" key="3">
    <source>
        <dbReference type="Proteomes" id="UP000006683"/>
    </source>
</evidence>
<dbReference type="KEGG" id="fbl:Fbal_1744"/>
<dbReference type="AlphaFoldDB" id="E1SRJ7"/>
<dbReference type="eggNOG" id="ENOG5032ZEV">
    <property type="taxonomic scope" value="Bacteria"/>
</dbReference>
<name>E1SRJ7_FERBD</name>
<gene>
    <name evidence="2" type="ordered locus">Fbal_1744</name>
</gene>
<organism evidence="2 3">
    <name type="scientific">Ferrimonas balearica (strain DSM 9799 / CCM 4581 / KCTC 23876 / PAT)</name>
    <dbReference type="NCBI Taxonomy" id="550540"/>
    <lineage>
        <taxon>Bacteria</taxon>
        <taxon>Pseudomonadati</taxon>
        <taxon>Pseudomonadota</taxon>
        <taxon>Gammaproteobacteria</taxon>
        <taxon>Alteromonadales</taxon>
        <taxon>Ferrimonadaceae</taxon>
        <taxon>Ferrimonas</taxon>
    </lineage>
</organism>
<accession>E1SRJ7</accession>